<evidence type="ECO:0000313" key="2">
    <source>
        <dbReference type="Proteomes" id="UP000034182"/>
    </source>
</evidence>
<accession>A0A0G2GGD9</accession>
<comment type="caution">
    <text evidence="1">The sequence shown here is derived from an EMBL/GenBank/DDBJ whole genome shotgun (WGS) entry which is preliminary data.</text>
</comment>
<reference evidence="1 2" key="1">
    <citation type="submission" date="2015-03" db="EMBL/GenBank/DDBJ databases">
        <authorList>
            <person name="Morales-Cruz A."/>
            <person name="Amrine K.C."/>
            <person name="Cantu D."/>
        </authorList>
    </citation>
    <scope>NUCLEOTIDE SEQUENCE [LARGE SCALE GENOMIC DNA]</scope>
    <source>
        <strain evidence="1">DS831</strain>
    </source>
</reference>
<dbReference type="AlphaFoldDB" id="A0A0G2GGD9"/>
<evidence type="ECO:0000313" key="1">
    <source>
        <dbReference type="EMBL" id="KKY16055.1"/>
    </source>
</evidence>
<gene>
    <name evidence="1" type="ORF">UCDDS831_g07286</name>
</gene>
<reference evidence="1 2" key="2">
    <citation type="submission" date="2015-05" db="EMBL/GenBank/DDBJ databases">
        <title>Distinctive expansion of gene families associated with plant cell wall degradation and secondary metabolism in the genomes of grapevine trunk pathogens.</title>
        <authorList>
            <person name="Lawrence D.P."/>
            <person name="Travadon R."/>
            <person name="Rolshausen P.E."/>
            <person name="Baumgartner K."/>
        </authorList>
    </citation>
    <scope>NUCLEOTIDE SEQUENCE [LARGE SCALE GENOMIC DNA]</scope>
    <source>
        <strain evidence="1">DS831</strain>
    </source>
</reference>
<dbReference type="Proteomes" id="UP000034182">
    <property type="component" value="Unassembled WGS sequence"/>
</dbReference>
<dbReference type="EMBL" id="LAQI01000175">
    <property type="protein sequence ID" value="KKY16055.1"/>
    <property type="molecule type" value="Genomic_DNA"/>
</dbReference>
<proteinExistence type="predicted"/>
<organism evidence="1 2">
    <name type="scientific">Diplodia seriata</name>
    <dbReference type="NCBI Taxonomy" id="420778"/>
    <lineage>
        <taxon>Eukaryota</taxon>
        <taxon>Fungi</taxon>
        <taxon>Dikarya</taxon>
        <taxon>Ascomycota</taxon>
        <taxon>Pezizomycotina</taxon>
        <taxon>Dothideomycetes</taxon>
        <taxon>Dothideomycetes incertae sedis</taxon>
        <taxon>Botryosphaeriales</taxon>
        <taxon>Botryosphaeriaceae</taxon>
        <taxon>Diplodia</taxon>
    </lineage>
</organism>
<sequence length="202" mass="23368">MANARLDRELHQEFHEWIESQRMRGFGAPDLTTNSRSVYVPQQRIDEYFEAGRNVGEILYRLNPDGNLKTYQSTIVKDYSRVLCILLLLGQGHQIEIFVRHTSLCDTRLPFEHKPAHFPVDDDGVDFFERFKEVQWQFCAQPLTYNMDLVYEDAHILPIITKDPIGTGGSAQIFKITLHQAYDELDPHGSSEKKVLSAHLLH</sequence>
<protein>
    <submittedName>
        <fullName evidence="1">Uncharacterized protein</fullName>
    </submittedName>
</protein>
<name>A0A0G2GGD9_9PEZI</name>